<reference evidence="2 3" key="1">
    <citation type="journal article" date="2020" name="bioRxiv">
        <title>Metabolic contributions of an alphaproteobacterial endosymbiont in the apicomplexan Cardiosporidium cionae.</title>
        <authorList>
            <person name="Hunter E.S."/>
            <person name="Paight C.J."/>
            <person name="Lane C.E."/>
        </authorList>
    </citation>
    <scope>NUCLEOTIDE SEQUENCE [LARGE SCALE GENOMIC DNA]</scope>
    <source>
        <strain evidence="2">ESH_2018</strain>
    </source>
</reference>
<dbReference type="PANTHER" id="PTHR45703">
    <property type="entry name" value="DYNEIN HEAVY CHAIN"/>
    <property type="match status" value="1"/>
</dbReference>
<feature type="non-terminal residue" evidence="2">
    <location>
        <position position="215"/>
    </location>
</feature>
<dbReference type="InterPro" id="IPR027417">
    <property type="entry name" value="P-loop_NTPase"/>
</dbReference>
<dbReference type="Pfam" id="PF12774">
    <property type="entry name" value="AAA_6"/>
    <property type="match status" value="1"/>
</dbReference>
<evidence type="ECO:0000313" key="3">
    <source>
        <dbReference type="Proteomes" id="UP000823046"/>
    </source>
</evidence>
<accession>A0ABQ7JBR6</accession>
<dbReference type="Gene3D" id="3.40.50.300">
    <property type="entry name" value="P-loop containing nucleotide triphosphate hydrolases"/>
    <property type="match status" value="1"/>
</dbReference>
<proteinExistence type="predicted"/>
<dbReference type="SUPFAM" id="SSF52540">
    <property type="entry name" value="P-loop containing nucleoside triphosphate hydrolases"/>
    <property type="match status" value="1"/>
</dbReference>
<sequence>MCKSVQDVLKSLIRPDYLPSLQMLLNEVFSPRESIAELAELRELEETLGKCAEEMNLHASKEFVQTALQLHSGLKQWKSVILVGPPGKGKSCIYRVLAAALGRLKRENTECLKVLTHSITPESLPLEYFFGQSVASNVPPYIENKQNIFKEGILQTVIKKITEDTSAESMHWIVLHASSNLQWIERMRYLLEGNDLILDSGEYLHSPYNSRFILE</sequence>
<feature type="domain" description="Dynein heavy chain hydrolytic ATP-binding dynein motor region" evidence="1">
    <location>
        <begin position="3"/>
        <end position="91"/>
    </location>
</feature>
<dbReference type="Proteomes" id="UP000823046">
    <property type="component" value="Unassembled WGS sequence"/>
</dbReference>
<evidence type="ECO:0000259" key="1">
    <source>
        <dbReference type="Pfam" id="PF12774"/>
    </source>
</evidence>
<organism evidence="2 3">
    <name type="scientific">Cardiosporidium cionae</name>
    <dbReference type="NCBI Taxonomy" id="476202"/>
    <lineage>
        <taxon>Eukaryota</taxon>
        <taxon>Sar</taxon>
        <taxon>Alveolata</taxon>
        <taxon>Apicomplexa</taxon>
        <taxon>Aconoidasida</taxon>
        <taxon>Nephromycida</taxon>
        <taxon>Cardiosporidium</taxon>
    </lineage>
</organism>
<gene>
    <name evidence="2" type="ORF">IE077_002068</name>
</gene>
<evidence type="ECO:0000313" key="2">
    <source>
        <dbReference type="EMBL" id="KAF8821411.1"/>
    </source>
</evidence>
<dbReference type="InterPro" id="IPR035699">
    <property type="entry name" value="AAA_6"/>
</dbReference>
<comment type="caution">
    <text evidence="2">The sequence shown here is derived from an EMBL/GenBank/DDBJ whole genome shotgun (WGS) entry which is preliminary data.</text>
</comment>
<dbReference type="PANTHER" id="PTHR45703:SF36">
    <property type="entry name" value="DYNEIN HEAVY CHAIN, CYTOPLASMIC"/>
    <property type="match status" value="1"/>
</dbReference>
<protein>
    <recommendedName>
        <fullName evidence="1">Dynein heavy chain hydrolytic ATP-binding dynein motor region domain-containing protein</fullName>
    </recommendedName>
</protein>
<dbReference type="EMBL" id="JADAQX010000183">
    <property type="protein sequence ID" value="KAF8821411.1"/>
    <property type="molecule type" value="Genomic_DNA"/>
</dbReference>
<dbReference type="InterPro" id="IPR026983">
    <property type="entry name" value="DHC"/>
</dbReference>
<name>A0ABQ7JBR6_9APIC</name>
<keyword evidence="3" id="KW-1185">Reference proteome</keyword>